<dbReference type="Proteomes" id="UP000249130">
    <property type="component" value="Unassembled WGS sequence"/>
</dbReference>
<evidence type="ECO:0008006" key="3">
    <source>
        <dbReference type="Google" id="ProtNLM"/>
    </source>
</evidence>
<name>A0A327L5T8_9BRAD</name>
<evidence type="ECO:0000313" key="2">
    <source>
        <dbReference type="Proteomes" id="UP000249130"/>
    </source>
</evidence>
<dbReference type="RefSeq" id="WP_146604346.1">
    <property type="nucleotide sequence ID" value="NZ_NPEX01000008.1"/>
</dbReference>
<keyword evidence="2" id="KW-1185">Reference proteome</keyword>
<evidence type="ECO:0000313" key="1">
    <source>
        <dbReference type="EMBL" id="RAI45737.1"/>
    </source>
</evidence>
<reference evidence="1 2" key="1">
    <citation type="submission" date="2017-07" db="EMBL/GenBank/DDBJ databases">
        <title>Draft Genome Sequences of Select Purple Nonsulfur Bacteria.</title>
        <authorList>
            <person name="Lasarre B."/>
            <person name="Mckinlay J.B."/>
        </authorList>
    </citation>
    <scope>NUCLEOTIDE SEQUENCE [LARGE SCALE GENOMIC DNA]</scope>
    <source>
        <strain evidence="1 2">DSM 5909</strain>
    </source>
</reference>
<dbReference type="EMBL" id="NPEX01000008">
    <property type="protein sequence ID" value="RAI45737.1"/>
    <property type="molecule type" value="Genomic_DNA"/>
</dbReference>
<gene>
    <name evidence="1" type="ORF">CH341_02195</name>
</gene>
<dbReference type="Gene3D" id="3.40.50.2000">
    <property type="entry name" value="Glycogen Phosphorylase B"/>
    <property type="match status" value="1"/>
</dbReference>
<protein>
    <recommendedName>
        <fullName evidence="3">Glycosyl transferase family 1</fullName>
    </recommendedName>
</protein>
<dbReference type="AlphaFoldDB" id="A0A327L5T8"/>
<dbReference type="Pfam" id="PF13692">
    <property type="entry name" value="Glyco_trans_1_4"/>
    <property type="match status" value="1"/>
</dbReference>
<accession>A0A327L5T8</accession>
<comment type="caution">
    <text evidence="1">The sequence shown here is derived from an EMBL/GenBank/DDBJ whole genome shotgun (WGS) entry which is preliminary data.</text>
</comment>
<proteinExistence type="predicted"/>
<dbReference type="SUPFAM" id="SSF53756">
    <property type="entry name" value="UDP-Glycosyltransferase/glycogen phosphorylase"/>
    <property type="match status" value="1"/>
</dbReference>
<organism evidence="1 2">
    <name type="scientific">Rhodoplanes roseus</name>
    <dbReference type="NCBI Taxonomy" id="29409"/>
    <lineage>
        <taxon>Bacteria</taxon>
        <taxon>Pseudomonadati</taxon>
        <taxon>Pseudomonadota</taxon>
        <taxon>Alphaproteobacteria</taxon>
        <taxon>Hyphomicrobiales</taxon>
        <taxon>Nitrobacteraceae</taxon>
        <taxon>Rhodoplanes</taxon>
    </lineage>
</organism>
<dbReference type="OrthoDB" id="8455407at2"/>
<sequence length="430" mass="47626">MVDSALVIASPWPRCGSANIFAAQCLYLATRGFRTALLLGPHLPIHRAKYRGYWDGILDAMRYDGVDLVARAAVDRRMRRGRSLSYFQWLAAGRDSQLAVMDRYTAAAVPPDTIGDFLDAHPPRVVLVNHCFQMGLARRILHRLARSGRPRPLVLLETHDVQAALYADGRIDNVFTRRPDARARLDQDELRLSAGADAYTHVTEGDMAYFAPRLPGRHHLVHATLTPATERRLLEVRAAEQPRYDFAFVGDTNPGNEASLVWFLSEVAPHLDPSCRIAIAGRIGPRVAEVRPDLFARHRDWFLGQVADVIPVYEQTAVMIIPTRFGTGISIKTIEALAAGHPIVATEAALRGLWGNARPPSIVCAEDGIGFARAMTETLRRRTELQGASRALYRAQFSNDAFFARWDAVLSGGVVPERSARVPDLAAIRC</sequence>